<reference evidence="8" key="1">
    <citation type="submission" date="2014-09" db="EMBL/GenBank/DDBJ databases">
        <authorList>
            <person name="Hjerde E."/>
        </authorList>
    </citation>
    <scope>NUCLEOTIDE SEQUENCE [LARGE SCALE GENOMIC DNA]</scope>
    <source>
        <strain evidence="8">06/09/139</strain>
    </source>
</reference>
<accession>A0A090IUA5</accession>
<comment type="pathway">
    <text evidence="6">Glycolipid biosynthesis; KDO(2)-lipid A biosynthesis; KDO(2)-lipid A from CMP-3-deoxy-D-manno-octulosonate and lipid IV(A): step 4/4.</text>
</comment>
<organism evidence="7 8">
    <name type="scientific">Aliivibrio wodanis</name>
    <dbReference type="NCBI Taxonomy" id="80852"/>
    <lineage>
        <taxon>Bacteria</taxon>
        <taxon>Pseudomonadati</taxon>
        <taxon>Pseudomonadota</taxon>
        <taxon>Gammaproteobacteria</taxon>
        <taxon>Vibrionales</taxon>
        <taxon>Vibrionaceae</taxon>
        <taxon>Aliivibrio</taxon>
    </lineage>
</organism>
<dbReference type="NCBIfam" id="TIGR02208">
    <property type="entry name" value="lipid_A_msbB"/>
    <property type="match status" value="1"/>
</dbReference>
<dbReference type="GO" id="GO:0016747">
    <property type="term" value="F:acyltransferase activity, transferring groups other than amino-acyl groups"/>
    <property type="evidence" value="ECO:0007669"/>
    <property type="project" value="InterPro"/>
</dbReference>
<dbReference type="NCBIfam" id="NF006507">
    <property type="entry name" value="PRK08943.1"/>
    <property type="match status" value="1"/>
</dbReference>
<proteinExistence type="inferred from homology"/>
<dbReference type="Proteomes" id="UP000032427">
    <property type="component" value="Chromosome 1"/>
</dbReference>
<evidence type="ECO:0000256" key="1">
    <source>
        <dbReference type="ARBA" id="ARBA00022475"/>
    </source>
</evidence>
<evidence type="ECO:0000256" key="6">
    <source>
        <dbReference type="HAMAP-Rule" id="MF_01944"/>
    </source>
</evidence>
<protein>
    <recommendedName>
        <fullName evidence="6">Lipid A biosynthesis acyltransferase</fullName>
        <ecNumber evidence="6">2.3.1.243</ecNumber>
    </recommendedName>
    <alternativeName>
        <fullName evidence="6">Kdo(2)-lauroyl-lipid IV(A) acyltransferase</fullName>
    </alternativeName>
</protein>
<comment type="function">
    <text evidence="6">Catalyzes the transfer of an acyl chain from an acyl-[acyl-carrier-protein] (ACP) to a Kdo(2)-(acyl)-lipid IV(A) to form a Kdo(2)-lipid A.</text>
</comment>
<feature type="transmembrane region" description="Helical" evidence="6">
    <location>
        <begin position="23"/>
        <end position="41"/>
    </location>
</feature>
<comment type="pathway">
    <text evidence="6">Bacterial outer membrane biogenesis; lipopolysaccharide biosynthesis.</text>
</comment>
<keyword evidence="6" id="KW-1133">Transmembrane helix</keyword>
<keyword evidence="4 6" id="KW-0472">Membrane</keyword>
<dbReference type="STRING" id="80852.AWOD_I_1920"/>
<dbReference type="HAMAP" id="MF_01944">
    <property type="entry name" value="Lipid_A_LpxM"/>
    <property type="match status" value="1"/>
</dbReference>
<dbReference type="EMBL" id="LN554846">
    <property type="protein sequence ID" value="CED71985.1"/>
    <property type="molecule type" value="Genomic_DNA"/>
</dbReference>
<feature type="short sequence motif" description="HXXXXD motif" evidence="6">
    <location>
        <begin position="139"/>
        <end position="144"/>
    </location>
</feature>
<dbReference type="GO" id="GO:0009276">
    <property type="term" value="C:Gram-negative-bacterium-type cell wall"/>
    <property type="evidence" value="ECO:0007669"/>
    <property type="project" value="InterPro"/>
</dbReference>
<keyword evidence="6" id="KW-0448">Lipopolysaccharide biosynthesis</keyword>
<dbReference type="PANTHER" id="PTHR30606">
    <property type="entry name" value="LIPID A BIOSYNTHESIS LAUROYL ACYLTRANSFERASE"/>
    <property type="match status" value="1"/>
</dbReference>
<name>A0A090IUA5_9GAMM</name>
<comment type="subcellular location">
    <subcellularLocation>
        <location evidence="6">Cell inner membrane</location>
        <topology evidence="6">Single-pass membrane protein</topology>
    </subcellularLocation>
</comment>
<dbReference type="GO" id="GO:0005886">
    <property type="term" value="C:plasma membrane"/>
    <property type="evidence" value="ECO:0007669"/>
    <property type="project" value="UniProtKB-SubCell"/>
</dbReference>
<keyword evidence="5 6" id="KW-0012">Acyltransferase</keyword>
<dbReference type="UniPathway" id="UPA00360">
    <property type="reaction ID" value="UER00486"/>
</dbReference>
<evidence type="ECO:0000313" key="7">
    <source>
        <dbReference type="EMBL" id="CED71985.1"/>
    </source>
</evidence>
<evidence type="ECO:0000313" key="8">
    <source>
        <dbReference type="Proteomes" id="UP000032427"/>
    </source>
</evidence>
<keyword evidence="2 6" id="KW-0997">Cell inner membrane</keyword>
<evidence type="ECO:0000256" key="4">
    <source>
        <dbReference type="ARBA" id="ARBA00023136"/>
    </source>
</evidence>
<dbReference type="InterPro" id="IPR004960">
    <property type="entry name" value="LipA_acyltrans"/>
</dbReference>
<comment type="similarity">
    <text evidence="6">Belongs to the LpxL/LpxM/LpxP family. LpxM subfamily.</text>
</comment>
<comment type="catalytic activity">
    <reaction evidence="6">
        <text>an alpha-Kdo-(2-&gt;4)-alpha-Kdo-(2-&gt;6)-(acyl)-lipid IVA + a fatty acyl-[ACP] = an alpha-Kdo-(2-&gt;4)-alpha-Kdo-(2-&gt;6)-lipid A + holo-[ACP]</text>
        <dbReference type="Rhea" id="RHEA:69400"/>
        <dbReference type="Rhea" id="RHEA-COMP:9685"/>
        <dbReference type="Rhea" id="RHEA-COMP:14125"/>
        <dbReference type="ChEBI" id="CHEBI:64479"/>
        <dbReference type="ChEBI" id="CHEBI:138651"/>
        <dbReference type="ChEBI" id="CHEBI:176430"/>
        <dbReference type="ChEBI" id="CHEBI:176431"/>
        <dbReference type="EC" id="2.3.1.243"/>
    </reaction>
</comment>
<dbReference type="CDD" id="cd07984">
    <property type="entry name" value="LPLAT_LABLAT-like"/>
    <property type="match status" value="1"/>
</dbReference>
<dbReference type="PATRIC" id="fig|80852.17.peg.1985"/>
<gene>
    <name evidence="6" type="primary">lpxM</name>
    <name evidence="7" type="ORF">AWOD_I_1920</name>
</gene>
<dbReference type="EC" id="2.3.1.243" evidence="6"/>
<dbReference type="GeneID" id="28541497"/>
<keyword evidence="6" id="KW-0812">Transmembrane</keyword>
<dbReference type="HOGENOM" id="CLU_049421_1_0_6"/>
<dbReference type="PIRSF" id="PIRSF026649">
    <property type="entry name" value="MsbB"/>
    <property type="match status" value="1"/>
</dbReference>
<dbReference type="AlphaFoldDB" id="A0A090IUA5"/>
<evidence type="ECO:0000256" key="2">
    <source>
        <dbReference type="ARBA" id="ARBA00022519"/>
    </source>
</evidence>
<evidence type="ECO:0000256" key="5">
    <source>
        <dbReference type="ARBA" id="ARBA00023315"/>
    </source>
</evidence>
<keyword evidence="8" id="KW-1185">Reference proteome</keyword>
<dbReference type="PANTHER" id="PTHR30606:SF4">
    <property type="entry name" value="LIPID A BIOSYNTHESIS MYRISTOYLTRANSFERASE"/>
    <property type="match status" value="1"/>
</dbReference>
<dbReference type="OrthoDB" id="9803456at2"/>
<dbReference type="UniPathway" id="UPA00030"/>
<dbReference type="Pfam" id="PF03279">
    <property type="entry name" value="Lip_A_acyltrans"/>
    <property type="match status" value="1"/>
</dbReference>
<dbReference type="GO" id="GO:0036104">
    <property type="term" value="P:Kdo2-lipid A biosynthetic process"/>
    <property type="evidence" value="ECO:0007669"/>
    <property type="project" value="UniProtKB-UniRule"/>
</dbReference>
<keyword evidence="1 6" id="KW-1003">Cell membrane</keyword>
<sequence>MSETVDKNIYNPTFQWVFLHPKYWPTWLGIGFAIILAYIPFRLRDKLAAKIVKLILKRPSGAINRAKLNISLCFPEKSEQEQQKLLEKTYVTAAQVMLGFSELLVRSRRYNEGRGVFVGGDNLFPLLEQKENVIALVPHAWAVDFPAILLASRGHRVTNMMKPQKNPITDWLMHVQRMQYGGKIYPRSAGIKPLIKAIKAGYLGYYLPDEDHGAKNSVFVPFFETEKATLKGVGKLARISKAKVVPMLPSYNAEIGKFEIIVLPVIENFPSGDDETDARAMNHAIEQLIAERPEQYMWVLNLLRTRSDGSRRY</sequence>
<evidence type="ECO:0000256" key="3">
    <source>
        <dbReference type="ARBA" id="ARBA00022679"/>
    </source>
</evidence>
<dbReference type="InterPro" id="IPR011921">
    <property type="entry name" value="Lipid_A_MsbB"/>
</dbReference>
<keyword evidence="3 6" id="KW-0808">Transferase</keyword>
<dbReference type="KEGG" id="awd:AWOD_I_1920"/>
<dbReference type="GO" id="GO:0009103">
    <property type="term" value="P:lipopolysaccharide biosynthetic process"/>
    <property type="evidence" value="ECO:0007669"/>
    <property type="project" value="UniProtKB-UniRule"/>
</dbReference>